<evidence type="ECO:0000313" key="2">
    <source>
        <dbReference type="EMBL" id="RPB06487.1"/>
    </source>
</evidence>
<dbReference type="AlphaFoldDB" id="A0A3N4K7H0"/>
<feature type="region of interest" description="Disordered" evidence="1">
    <location>
        <begin position="160"/>
        <end position="202"/>
    </location>
</feature>
<feature type="compositionally biased region" description="Basic and acidic residues" evidence="1">
    <location>
        <begin position="32"/>
        <end position="43"/>
    </location>
</feature>
<protein>
    <submittedName>
        <fullName evidence="2">Uncharacterized protein</fullName>
    </submittedName>
</protein>
<evidence type="ECO:0000313" key="3">
    <source>
        <dbReference type="Proteomes" id="UP000277580"/>
    </source>
</evidence>
<accession>A0A3N4K7H0</accession>
<feature type="compositionally biased region" description="Low complexity" evidence="1">
    <location>
        <begin position="171"/>
        <end position="182"/>
    </location>
</feature>
<dbReference type="InParanoid" id="A0A3N4K7H0"/>
<dbReference type="EMBL" id="ML119319">
    <property type="protein sequence ID" value="RPB06487.1"/>
    <property type="molecule type" value="Genomic_DNA"/>
</dbReference>
<feature type="region of interest" description="Disordered" evidence="1">
    <location>
        <begin position="1"/>
        <end position="49"/>
    </location>
</feature>
<name>A0A3N4K7H0_9PEZI</name>
<organism evidence="2 3">
    <name type="scientific">Morchella conica CCBAS932</name>
    <dbReference type="NCBI Taxonomy" id="1392247"/>
    <lineage>
        <taxon>Eukaryota</taxon>
        <taxon>Fungi</taxon>
        <taxon>Dikarya</taxon>
        <taxon>Ascomycota</taxon>
        <taxon>Pezizomycotina</taxon>
        <taxon>Pezizomycetes</taxon>
        <taxon>Pezizales</taxon>
        <taxon>Morchellaceae</taxon>
        <taxon>Morchella</taxon>
    </lineage>
</organism>
<sequence>MTGITPMPITSQEDATAPTGEAPPRSSQRSRATTEPDQPRRSDSTITTRHRIIPALPLFIPAIVPSSPRKLLTNPLPKTSKLIVFPDKEYPHLPPGTHYRLEDHQPATNPDTRTVLATPRATAVVEPGAAVMTVPRNEVEAAEAADGTGGRPLIESAAVREGGEGSGGLRGELQASSPYRGTGRYRRPRNFEDSSSTSREWW</sequence>
<gene>
    <name evidence="2" type="ORF">P167DRAFT_143823</name>
</gene>
<keyword evidence="3" id="KW-1185">Reference proteome</keyword>
<dbReference type="Proteomes" id="UP000277580">
    <property type="component" value="Unassembled WGS sequence"/>
</dbReference>
<reference evidence="2 3" key="1">
    <citation type="journal article" date="2018" name="Nat. Ecol. Evol.">
        <title>Pezizomycetes genomes reveal the molecular basis of ectomycorrhizal truffle lifestyle.</title>
        <authorList>
            <person name="Murat C."/>
            <person name="Payen T."/>
            <person name="Noel B."/>
            <person name="Kuo A."/>
            <person name="Morin E."/>
            <person name="Chen J."/>
            <person name="Kohler A."/>
            <person name="Krizsan K."/>
            <person name="Balestrini R."/>
            <person name="Da Silva C."/>
            <person name="Montanini B."/>
            <person name="Hainaut M."/>
            <person name="Levati E."/>
            <person name="Barry K.W."/>
            <person name="Belfiori B."/>
            <person name="Cichocki N."/>
            <person name="Clum A."/>
            <person name="Dockter R.B."/>
            <person name="Fauchery L."/>
            <person name="Guy J."/>
            <person name="Iotti M."/>
            <person name="Le Tacon F."/>
            <person name="Lindquist E.A."/>
            <person name="Lipzen A."/>
            <person name="Malagnac F."/>
            <person name="Mello A."/>
            <person name="Molinier V."/>
            <person name="Miyauchi S."/>
            <person name="Poulain J."/>
            <person name="Riccioni C."/>
            <person name="Rubini A."/>
            <person name="Sitrit Y."/>
            <person name="Splivallo R."/>
            <person name="Traeger S."/>
            <person name="Wang M."/>
            <person name="Zifcakova L."/>
            <person name="Wipf D."/>
            <person name="Zambonelli A."/>
            <person name="Paolocci F."/>
            <person name="Nowrousian M."/>
            <person name="Ottonello S."/>
            <person name="Baldrian P."/>
            <person name="Spatafora J.W."/>
            <person name="Henrissat B."/>
            <person name="Nagy L.G."/>
            <person name="Aury J.M."/>
            <person name="Wincker P."/>
            <person name="Grigoriev I.V."/>
            <person name="Bonfante P."/>
            <person name="Martin F.M."/>
        </authorList>
    </citation>
    <scope>NUCLEOTIDE SEQUENCE [LARGE SCALE GENOMIC DNA]</scope>
    <source>
        <strain evidence="2 3">CCBAS932</strain>
    </source>
</reference>
<proteinExistence type="predicted"/>
<feature type="compositionally biased region" description="Polar residues" evidence="1">
    <location>
        <begin position="193"/>
        <end position="202"/>
    </location>
</feature>
<evidence type="ECO:0000256" key="1">
    <source>
        <dbReference type="SAM" id="MobiDB-lite"/>
    </source>
</evidence>